<feature type="transmembrane region" description="Helical" evidence="7">
    <location>
        <begin position="183"/>
        <end position="202"/>
    </location>
</feature>
<dbReference type="STRING" id="1122133.SAMN02745157_3157"/>
<dbReference type="GO" id="GO:0020037">
    <property type="term" value="F:heme binding"/>
    <property type="evidence" value="ECO:0007669"/>
    <property type="project" value="UniProtKB-UniRule"/>
</dbReference>
<evidence type="ECO:0000256" key="2">
    <source>
        <dbReference type="ARBA" id="ARBA00022448"/>
    </source>
</evidence>
<evidence type="ECO:0000256" key="7">
    <source>
        <dbReference type="HAMAP-Rule" id="MF_01207"/>
    </source>
</evidence>
<evidence type="ECO:0000256" key="8">
    <source>
        <dbReference type="SAM" id="MobiDB-lite"/>
    </source>
</evidence>
<evidence type="ECO:0000259" key="9">
    <source>
        <dbReference type="Pfam" id="PF01794"/>
    </source>
</evidence>
<protein>
    <recommendedName>
        <fullName evidence="7">Protein-methionine-sulfoxide reductase heme-binding subunit MsrQ</fullName>
    </recommendedName>
    <alternativeName>
        <fullName evidence="7">Flavocytochrome MsrQ</fullName>
    </alternativeName>
</protein>
<dbReference type="GO" id="GO:0010181">
    <property type="term" value="F:FMN binding"/>
    <property type="evidence" value="ECO:0007669"/>
    <property type="project" value="UniProtKB-UniRule"/>
</dbReference>
<reference evidence="10 11" key="1">
    <citation type="submission" date="2016-11" db="EMBL/GenBank/DDBJ databases">
        <authorList>
            <person name="Jaros S."/>
            <person name="Januszkiewicz K."/>
            <person name="Wedrychowicz H."/>
        </authorList>
    </citation>
    <scope>NUCLEOTIDE SEQUENCE [LARGE SCALE GENOMIC DNA]</scope>
    <source>
        <strain evidence="10 11">DSM 19436</strain>
    </source>
</reference>
<feature type="transmembrane region" description="Helical" evidence="7">
    <location>
        <begin position="21"/>
        <end position="39"/>
    </location>
</feature>
<comment type="cofactor">
    <cofactor evidence="7">
        <name>heme b</name>
        <dbReference type="ChEBI" id="CHEBI:60344"/>
    </cofactor>
    <text evidence="7">Binds 1 heme b (iron(II)-protoporphyrin IX) group per subunit.</text>
</comment>
<keyword evidence="3 7" id="KW-0812">Transmembrane</keyword>
<evidence type="ECO:0000256" key="5">
    <source>
        <dbReference type="ARBA" id="ARBA00023004"/>
    </source>
</evidence>
<dbReference type="GO" id="GO:0046872">
    <property type="term" value="F:metal ion binding"/>
    <property type="evidence" value="ECO:0007669"/>
    <property type="project" value="UniProtKB-KW"/>
</dbReference>
<evidence type="ECO:0000313" key="11">
    <source>
        <dbReference type="Proteomes" id="UP000184485"/>
    </source>
</evidence>
<comment type="subunit">
    <text evidence="7">Heterodimer of a catalytic subunit (MsrP) and a heme-binding subunit (MsrQ).</text>
</comment>
<dbReference type="EMBL" id="FQUP01000003">
    <property type="protein sequence ID" value="SHF94611.1"/>
    <property type="molecule type" value="Genomic_DNA"/>
</dbReference>
<comment type="function">
    <text evidence="7">Part of the MsrPQ system that repairs oxidized periplasmic proteins containing methionine sulfoxide residues (Met-O), using respiratory chain electrons. Thus protects these proteins from oxidative-stress damage caused by reactive species of oxygen and chlorine generated by the host defense mechanisms. MsrPQ is essential for the maintenance of envelope integrity under bleach stress, rescuing a wide series of structurally unrelated periplasmic proteins from methionine oxidation. MsrQ provides electrons for reduction to the reductase catalytic subunit MsrP, using the quinone pool of the respiratory chain.</text>
</comment>
<keyword evidence="6 7" id="KW-0472">Membrane</keyword>
<dbReference type="InterPro" id="IPR022837">
    <property type="entry name" value="MsrQ-like"/>
</dbReference>
<keyword evidence="7" id="KW-1003">Cell membrane</keyword>
<keyword evidence="7" id="KW-0479">Metal-binding</keyword>
<evidence type="ECO:0000256" key="6">
    <source>
        <dbReference type="ARBA" id="ARBA00023136"/>
    </source>
</evidence>
<dbReference type="GO" id="GO:0030091">
    <property type="term" value="P:protein repair"/>
    <property type="evidence" value="ECO:0007669"/>
    <property type="project" value="UniProtKB-UniRule"/>
</dbReference>
<dbReference type="HAMAP" id="MF_01207">
    <property type="entry name" value="MsrQ"/>
    <property type="match status" value="1"/>
</dbReference>
<keyword evidence="7" id="KW-0288">FMN</keyword>
<keyword evidence="4 7" id="KW-1133">Transmembrane helix</keyword>
<evidence type="ECO:0000256" key="4">
    <source>
        <dbReference type="ARBA" id="ARBA00022989"/>
    </source>
</evidence>
<feature type="domain" description="Ferric oxidoreductase" evidence="9">
    <location>
        <begin position="58"/>
        <end position="171"/>
    </location>
</feature>
<comment type="similarity">
    <text evidence="7">Belongs to the MsrQ family.</text>
</comment>
<evidence type="ECO:0000313" key="10">
    <source>
        <dbReference type="EMBL" id="SHF94611.1"/>
    </source>
</evidence>
<dbReference type="GO" id="GO:0016679">
    <property type="term" value="F:oxidoreductase activity, acting on diphenols and related substances as donors"/>
    <property type="evidence" value="ECO:0007669"/>
    <property type="project" value="TreeGrafter"/>
</dbReference>
<keyword evidence="5 7" id="KW-0408">Iron</keyword>
<keyword evidence="7" id="KW-0249">Electron transport</keyword>
<comment type="cofactor">
    <cofactor evidence="7">
        <name>FMN</name>
        <dbReference type="ChEBI" id="CHEBI:58210"/>
    </cofactor>
    <text evidence="7">Binds 1 FMN per subunit.</text>
</comment>
<accession>A0A1M5FTW9</accession>
<comment type="caution">
    <text evidence="7">Lacks conserved residue(s) required for the propagation of feature annotation.</text>
</comment>
<dbReference type="GO" id="GO:0005886">
    <property type="term" value="C:plasma membrane"/>
    <property type="evidence" value="ECO:0007669"/>
    <property type="project" value="UniProtKB-SubCell"/>
</dbReference>
<evidence type="ECO:0000256" key="1">
    <source>
        <dbReference type="ARBA" id="ARBA00004141"/>
    </source>
</evidence>
<dbReference type="Pfam" id="PF01794">
    <property type="entry name" value="Ferric_reduct"/>
    <property type="match status" value="1"/>
</dbReference>
<name>A0A1M5FTW9_9HYPH</name>
<gene>
    <name evidence="7" type="primary">msrQ</name>
    <name evidence="10" type="ORF">SAMN02745157_3157</name>
</gene>
<feature type="transmembrane region" description="Helical" evidence="7">
    <location>
        <begin position="59"/>
        <end position="79"/>
    </location>
</feature>
<feature type="transmembrane region" description="Helical" evidence="7">
    <location>
        <begin position="86"/>
        <end position="106"/>
    </location>
</feature>
<feature type="transmembrane region" description="Helical" evidence="7">
    <location>
        <begin position="159"/>
        <end position="177"/>
    </location>
</feature>
<feature type="transmembrane region" description="Helical" evidence="7">
    <location>
        <begin position="126"/>
        <end position="147"/>
    </location>
</feature>
<keyword evidence="7" id="KW-0349">Heme</keyword>
<sequence>MSAREASFSLPWLDRRGEFSSLKALVFAGILLPGLWLTVRAISGTLGPRAMIEINHQAGLWAVRFLLLTLAVTPLRFIWRWPELVFLRRMLGVAVFAYAAIHLVAYAGDLTFDVPKVVSEIFARPYLTIGFAALIMLIPLAATSTNGMMRRMGGLQWRALHKLIYPITALAAVHFFLQSKLGVTEPIVIAALAIWLGAWRLLAARIGEQRAGSLAVTIGLAAVVVIGTALGEALYYYLKIGVPFTRILPTNFAWKSGIRPAWIVLGIAIVVIAVAYGRGLLEARRPRGRRAQASVAAKPSPSPAQRQGKAA</sequence>
<dbReference type="PANTHER" id="PTHR36964">
    <property type="entry name" value="PROTEIN-METHIONINE-SULFOXIDE REDUCTASE HEME-BINDING SUBUNIT MSRQ"/>
    <property type="match status" value="1"/>
</dbReference>
<dbReference type="GO" id="GO:0009055">
    <property type="term" value="F:electron transfer activity"/>
    <property type="evidence" value="ECO:0007669"/>
    <property type="project" value="UniProtKB-UniRule"/>
</dbReference>
<evidence type="ECO:0000256" key="3">
    <source>
        <dbReference type="ARBA" id="ARBA00022692"/>
    </source>
</evidence>
<keyword evidence="2 7" id="KW-0813">Transport</keyword>
<dbReference type="PANTHER" id="PTHR36964:SF1">
    <property type="entry name" value="PROTEIN-METHIONINE-SULFOXIDE REDUCTASE HEME-BINDING SUBUNIT MSRQ"/>
    <property type="match status" value="1"/>
</dbReference>
<dbReference type="RefSeq" id="WP_073054532.1">
    <property type="nucleotide sequence ID" value="NZ_FQUP01000003.1"/>
</dbReference>
<dbReference type="OrthoDB" id="9788328at2"/>
<dbReference type="Proteomes" id="UP000184485">
    <property type="component" value="Unassembled WGS sequence"/>
</dbReference>
<dbReference type="InterPro" id="IPR013130">
    <property type="entry name" value="Fe3_Rdtase_TM_dom"/>
</dbReference>
<feature type="transmembrane region" description="Helical" evidence="7">
    <location>
        <begin position="258"/>
        <end position="281"/>
    </location>
</feature>
<keyword evidence="7" id="KW-0285">Flavoprotein</keyword>
<keyword evidence="11" id="KW-1185">Reference proteome</keyword>
<proteinExistence type="inferred from homology"/>
<feature type="transmembrane region" description="Helical" evidence="7">
    <location>
        <begin position="214"/>
        <end position="238"/>
    </location>
</feature>
<comment type="subcellular location">
    <subcellularLocation>
        <location evidence="7">Cell membrane</location>
        <topology evidence="7">Multi-pass membrane protein</topology>
    </subcellularLocation>
    <subcellularLocation>
        <location evidence="1">Membrane</location>
        <topology evidence="1">Multi-pass membrane protein</topology>
    </subcellularLocation>
</comment>
<dbReference type="AlphaFoldDB" id="A0A1M5FTW9"/>
<organism evidence="10 11">
    <name type="scientific">Kaistia soli DSM 19436</name>
    <dbReference type="NCBI Taxonomy" id="1122133"/>
    <lineage>
        <taxon>Bacteria</taxon>
        <taxon>Pseudomonadati</taxon>
        <taxon>Pseudomonadota</taxon>
        <taxon>Alphaproteobacteria</taxon>
        <taxon>Hyphomicrobiales</taxon>
        <taxon>Kaistiaceae</taxon>
        <taxon>Kaistia</taxon>
    </lineage>
</organism>
<feature type="region of interest" description="Disordered" evidence="8">
    <location>
        <begin position="289"/>
        <end position="311"/>
    </location>
</feature>